<dbReference type="Proteomes" id="UP000199608">
    <property type="component" value="Unassembled WGS sequence"/>
</dbReference>
<sequence>MPIFEYTCNQCKQEFEKLVFAGEEKNISCPGCNSKDVTKKMSAASFMGNSMGKCATSSPKGFS</sequence>
<reference evidence="3" key="1">
    <citation type="submission" date="2016-10" db="EMBL/GenBank/DDBJ databases">
        <authorList>
            <person name="Varghese N."/>
            <person name="Submissions S."/>
        </authorList>
    </citation>
    <scope>NUCLEOTIDE SEQUENCE [LARGE SCALE GENOMIC DNA]</scope>
    <source>
        <strain evidence="3">DSM 3384</strain>
    </source>
</reference>
<organism evidence="2 3">
    <name type="scientific">Desulfobacula phenolica</name>
    <dbReference type="NCBI Taxonomy" id="90732"/>
    <lineage>
        <taxon>Bacteria</taxon>
        <taxon>Pseudomonadati</taxon>
        <taxon>Thermodesulfobacteriota</taxon>
        <taxon>Desulfobacteria</taxon>
        <taxon>Desulfobacterales</taxon>
        <taxon>Desulfobacteraceae</taxon>
        <taxon>Desulfobacula</taxon>
    </lineage>
</organism>
<dbReference type="NCBIfam" id="TIGR02605">
    <property type="entry name" value="CxxC_CxxC_SSSS"/>
    <property type="match status" value="1"/>
</dbReference>
<feature type="domain" description="Putative regulatory protein FmdB zinc ribbon" evidence="1">
    <location>
        <begin position="1"/>
        <end position="42"/>
    </location>
</feature>
<dbReference type="Gene3D" id="2.20.28.30">
    <property type="entry name" value="RNA polymerase ii, chain L"/>
    <property type="match status" value="1"/>
</dbReference>
<gene>
    <name evidence="2" type="ORF">SAMN04487931_103409</name>
</gene>
<accession>A0A1H2EX50</accession>
<evidence type="ECO:0000259" key="1">
    <source>
        <dbReference type="SMART" id="SM00834"/>
    </source>
</evidence>
<evidence type="ECO:0000313" key="3">
    <source>
        <dbReference type="Proteomes" id="UP000199608"/>
    </source>
</evidence>
<evidence type="ECO:0000313" key="2">
    <source>
        <dbReference type="EMBL" id="SDT99629.1"/>
    </source>
</evidence>
<name>A0A1H2EX50_9BACT</name>
<protein>
    <submittedName>
        <fullName evidence="2">Putative regulatory protein, FmdB family</fullName>
    </submittedName>
</protein>
<dbReference type="Pfam" id="PF09723">
    <property type="entry name" value="Zn_ribbon_8"/>
    <property type="match status" value="1"/>
</dbReference>
<dbReference type="InterPro" id="IPR013429">
    <property type="entry name" value="Regulatory_FmdB_Zinc_ribbon"/>
</dbReference>
<dbReference type="AlphaFoldDB" id="A0A1H2EX50"/>
<dbReference type="SMART" id="SM00834">
    <property type="entry name" value="CxxC_CXXC_SSSS"/>
    <property type="match status" value="1"/>
</dbReference>
<keyword evidence="3" id="KW-1185">Reference proteome</keyword>
<dbReference type="EMBL" id="FNLL01000003">
    <property type="protein sequence ID" value="SDT99629.1"/>
    <property type="molecule type" value="Genomic_DNA"/>
</dbReference>
<dbReference type="RefSeq" id="WP_014957648.1">
    <property type="nucleotide sequence ID" value="NZ_FNLL01000003.1"/>
</dbReference>
<proteinExistence type="predicted"/>